<comment type="subcellular location">
    <subcellularLocation>
        <location evidence="1">Membrane</location>
        <topology evidence="1">Multi-pass membrane protein</topology>
    </subcellularLocation>
</comment>
<dbReference type="InterPro" id="IPR050382">
    <property type="entry name" value="MFS_Na/Anion_cotransporter"/>
</dbReference>
<evidence type="ECO:0000256" key="3">
    <source>
        <dbReference type="ARBA" id="ARBA00022989"/>
    </source>
</evidence>
<gene>
    <name evidence="6" type="ORF">RI129_009607</name>
</gene>
<evidence type="ECO:0000256" key="1">
    <source>
        <dbReference type="ARBA" id="ARBA00004141"/>
    </source>
</evidence>
<keyword evidence="3 5" id="KW-1133">Transmembrane helix</keyword>
<proteinExistence type="predicted"/>
<reference evidence="6 7" key="1">
    <citation type="journal article" date="2024" name="Insects">
        <title>An Improved Chromosome-Level Genome Assembly of the Firefly Pyrocoelia pectoralis.</title>
        <authorList>
            <person name="Fu X."/>
            <person name="Meyer-Rochow V.B."/>
            <person name="Ballantyne L."/>
            <person name="Zhu X."/>
        </authorList>
    </citation>
    <scope>NUCLEOTIDE SEQUENCE [LARGE SCALE GENOMIC DNA]</scope>
    <source>
        <strain evidence="6">XCY_ONT2</strain>
    </source>
</reference>
<evidence type="ECO:0000256" key="4">
    <source>
        <dbReference type="ARBA" id="ARBA00023136"/>
    </source>
</evidence>
<protein>
    <submittedName>
        <fullName evidence="6">Uncharacterized protein</fullName>
    </submittedName>
</protein>
<feature type="transmembrane region" description="Helical" evidence="5">
    <location>
        <begin position="225"/>
        <end position="248"/>
    </location>
</feature>
<keyword evidence="7" id="KW-1185">Reference proteome</keyword>
<dbReference type="PANTHER" id="PTHR11662:SF77">
    <property type="entry name" value="MAJOR FACILITATOR SUPERFAMILY TRANSPORTER 17, ISOFORM F"/>
    <property type="match status" value="1"/>
</dbReference>
<feature type="transmembrane region" description="Helical" evidence="5">
    <location>
        <begin position="9"/>
        <end position="34"/>
    </location>
</feature>
<dbReference type="InterPro" id="IPR011701">
    <property type="entry name" value="MFS"/>
</dbReference>
<evidence type="ECO:0000313" key="7">
    <source>
        <dbReference type="Proteomes" id="UP001329430"/>
    </source>
</evidence>
<dbReference type="AlphaFoldDB" id="A0AAN7ZCE0"/>
<dbReference type="GO" id="GO:0016020">
    <property type="term" value="C:membrane"/>
    <property type="evidence" value="ECO:0007669"/>
    <property type="project" value="UniProtKB-SubCell"/>
</dbReference>
<feature type="transmembrane region" description="Helical" evidence="5">
    <location>
        <begin position="103"/>
        <end position="123"/>
    </location>
</feature>
<name>A0AAN7ZCE0_9COLE</name>
<sequence length="391" mass="44268">MLPVRVELYIVYLLVVTACALNLNVASLTLLAMVKDYYSSTDEIDSAMTCSRQTNTTTIHNSYGGTLEWSSDVQYLFLTSPYISYIISQVFGGYATHKFGTKLVVNYCILSISLCNLLISFLSKIHYSIAIVLQLIQGFGQGMLFPALYRIVPYWIPIKERSRFMSCFQGRLIAFLIWWILIYNEPELHPRISDSELQYIKVNSDDMHIHKAPIPWISMIRSLPLWAIIISTFGRMWFSAIMCLYGPLYLKTVIGLDVEMYILGQIPPALLMISIAYVHCNVAIVLIIWALIQMLLSVCLAGAMVNIVDIAPIFSGPAMGLVQIVGMMPQILATLVTKSYLEKQVHPFTQVVDCRLVSVISGNCRAQKWNYIDNTKDLSNKIEETELLTRQ</sequence>
<dbReference type="Pfam" id="PF07690">
    <property type="entry name" value="MFS_1"/>
    <property type="match status" value="1"/>
</dbReference>
<dbReference type="Gene3D" id="1.20.1250.20">
    <property type="entry name" value="MFS general substrate transporter like domains"/>
    <property type="match status" value="1"/>
</dbReference>
<evidence type="ECO:0000256" key="5">
    <source>
        <dbReference type="SAM" id="Phobius"/>
    </source>
</evidence>
<dbReference type="InterPro" id="IPR036259">
    <property type="entry name" value="MFS_trans_sf"/>
</dbReference>
<evidence type="ECO:0000313" key="6">
    <source>
        <dbReference type="EMBL" id="KAK5641060.1"/>
    </source>
</evidence>
<dbReference type="EMBL" id="JAVRBK010000007">
    <property type="protein sequence ID" value="KAK5641060.1"/>
    <property type="molecule type" value="Genomic_DNA"/>
</dbReference>
<keyword evidence="2 5" id="KW-0812">Transmembrane</keyword>
<accession>A0AAN7ZCE0</accession>
<dbReference type="GO" id="GO:0022857">
    <property type="term" value="F:transmembrane transporter activity"/>
    <property type="evidence" value="ECO:0007669"/>
    <property type="project" value="InterPro"/>
</dbReference>
<dbReference type="PANTHER" id="PTHR11662">
    <property type="entry name" value="SOLUTE CARRIER FAMILY 17"/>
    <property type="match status" value="1"/>
</dbReference>
<keyword evidence="4 5" id="KW-0472">Membrane</keyword>
<feature type="transmembrane region" description="Helical" evidence="5">
    <location>
        <begin position="75"/>
        <end position="96"/>
    </location>
</feature>
<dbReference type="Proteomes" id="UP001329430">
    <property type="component" value="Chromosome 7"/>
</dbReference>
<organism evidence="6 7">
    <name type="scientific">Pyrocoelia pectoralis</name>
    <dbReference type="NCBI Taxonomy" id="417401"/>
    <lineage>
        <taxon>Eukaryota</taxon>
        <taxon>Metazoa</taxon>
        <taxon>Ecdysozoa</taxon>
        <taxon>Arthropoda</taxon>
        <taxon>Hexapoda</taxon>
        <taxon>Insecta</taxon>
        <taxon>Pterygota</taxon>
        <taxon>Neoptera</taxon>
        <taxon>Endopterygota</taxon>
        <taxon>Coleoptera</taxon>
        <taxon>Polyphaga</taxon>
        <taxon>Elateriformia</taxon>
        <taxon>Elateroidea</taxon>
        <taxon>Lampyridae</taxon>
        <taxon>Lampyrinae</taxon>
        <taxon>Pyrocoelia</taxon>
    </lineage>
</organism>
<dbReference type="SUPFAM" id="SSF103473">
    <property type="entry name" value="MFS general substrate transporter"/>
    <property type="match status" value="1"/>
</dbReference>
<evidence type="ECO:0000256" key="2">
    <source>
        <dbReference type="ARBA" id="ARBA00022692"/>
    </source>
</evidence>
<feature type="transmembrane region" description="Helical" evidence="5">
    <location>
        <begin position="164"/>
        <end position="183"/>
    </location>
</feature>
<dbReference type="PROSITE" id="PS51257">
    <property type="entry name" value="PROKAR_LIPOPROTEIN"/>
    <property type="match status" value="1"/>
</dbReference>
<feature type="transmembrane region" description="Helical" evidence="5">
    <location>
        <begin position="129"/>
        <end position="152"/>
    </location>
</feature>
<dbReference type="GO" id="GO:0006820">
    <property type="term" value="P:monoatomic anion transport"/>
    <property type="evidence" value="ECO:0007669"/>
    <property type="project" value="TreeGrafter"/>
</dbReference>
<comment type="caution">
    <text evidence="6">The sequence shown here is derived from an EMBL/GenBank/DDBJ whole genome shotgun (WGS) entry which is preliminary data.</text>
</comment>